<comment type="subcellular location">
    <subcellularLocation>
        <location evidence="1">Cell membrane</location>
        <topology evidence="1">Multi-pass membrane protein</topology>
    </subcellularLocation>
</comment>
<organism evidence="7 8">
    <name type="scientific">Aestuariispira insulae</name>
    <dbReference type="NCBI Taxonomy" id="1461337"/>
    <lineage>
        <taxon>Bacteria</taxon>
        <taxon>Pseudomonadati</taxon>
        <taxon>Pseudomonadota</taxon>
        <taxon>Alphaproteobacteria</taxon>
        <taxon>Rhodospirillales</taxon>
        <taxon>Kiloniellaceae</taxon>
        <taxon>Aestuariispira</taxon>
    </lineage>
</organism>
<protein>
    <submittedName>
        <fullName evidence="7">Threonine/homoserine/homoserine lactone efflux protein</fullName>
    </submittedName>
</protein>
<feature type="transmembrane region" description="Helical" evidence="6">
    <location>
        <begin position="147"/>
        <end position="172"/>
    </location>
</feature>
<evidence type="ECO:0000313" key="8">
    <source>
        <dbReference type="Proteomes" id="UP000256845"/>
    </source>
</evidence>
<evidence type="ECO:0000256" key="4">
    <source>
        <dbReference type="ARBA" id="ARBA00022989"/>
    </source>
</evidence>
<dbReference type="GO" id="GO:0015171">
    <property type="term" value="F:amino acid transmembrane transporter activity"/>
    <property type="evidence" value="ECO:0007669"/>
    <property type="project" value="TreeGrafter"/>
</dbReference>
<sequence>MLSVILPMSAFLLVAAITPGPVNIIATSTGAAHGFRRALPHVFGASASYCLICLLAGTGLSGFLSGNPKIAQAMQLAGGAFLLYLAWRIASAPVEALPSDDKPTPPELTQGFLNGFLAQGLNPKAWLAALSGAGLFLAGSPQPFLSLMLYCGLAFTICVGSIGTWAGLGSLLQAFLARPKRAKFFNLIMAGLLAACVIMMFFQG</sequence>
<evidence type="ECO:0000256" key="5">
    <source>
        <dbReference type="ARBA" id="ARBA00023136"/>
    </source>
</evidence>
<dbReference type="PANTHER" id="PTHR30086:SF20">
    <property type="entry name" value="ARGININE EXPORTER PROTEIN ARGO-RELATED"/>
    <property type="match status" value="1"/>
</dbReference>
<keyword evidence="2" id="KW-1003">Cell membrane</keyword>
<dbReference type="InterPro" id="IPR001123">
    <property type="entry name" value="LeuE-type"/>
</dbReference>
<gene>
    <name evidence="7" type="ORF">DFP90_10955</name>
</gene>
<dbReference type="GO" id="GO:0033228">
    <property type="term" value="P:cysteine export across plasma membrane"/>
    <property type="evidence" value="ECO:0007669"/>
    <property type="project" value="TreeGrafter"/>
</dbReference>
<keyword evidence="3 6" id="KW-0812">Transmembrane</keyword>
<evidence type="ECO:0000256" key="3">
    <source>
        <dbReference type="ARBA" id="ARBA00022692"/>
    </source>
</evidence>
<keyword evidence="4 6" id="KW-1133">Transmembrane helix</keyword>
<feature type="transmembrane region" description="Helical" evidence="6">
    <location>
        <begin position="184"/>
        <end position="202"/>
    </location>
</feature>
<keyword evidence="8" id="KW-1185">Reference proteome</keyword>
<proteinExistence type="predicted"/>
<name>A0A3D9HEM2_9PROT</name>
<feature type="transmembrane region" description="Helical" evidence="6">
    <location>
        <begin position="76"/>
        <end position="94"/>
    </location>
</feature>
<dbReference type="GO" id="GO:0005886">
    <property type="term" value="C:plasma membrane"/>
    <property type="evidence" value="ECO:0007669"/>
    <property type="project" value="UniProtKB-SubCell"/>
</dbReference>
<dbReference type="PANTHER" id="PTHR30086">
    <property type="entry name" value="ARGININE EXPORTER PROTEIN ARGO"/>
    <property type="match status" value="1"/>
</dbReference>
<dbReference type="AlphaFoldDB" id="A0A3D9HEM2"/>
<evidence type="ECO:0000313" key="7">
    <source>
        <dbReference type="EMBL" id="RED47691.1"/>
    </source>
</evidence>
<keyword evidence="5 6" id="KW-0472">Membrane</keyword>
<dbReference type="RefSeq" id="WP_147301050.1">
    <property type="nucleotide sequence ID" value="NZ_QRDW01000009.1"/>
</dbReference>
<feature type="transmembrane region" description="Helical" evidence="6">
    <location>
        <begin position="41"/>
        <end position="64"/>
    </location>
</feature>
<dbReference type="Proteomes" id="UP000256845">
    <property type="component" value="Unassembled WGS sequence"/>
</dbReference>
<evidence type="ECO:0000256" key="1">
    <source>
        <dbReference type="ARBA" id="ARBA00004651"/>
    </source>
</evidence>
<evidence type="ECO:0000256" key="6">
    <source>
        <dbReference type="SAM" id="Phobius"/>
    </source>
</evidence>
<dbReference type="Pfam" id="PF01810">
    <property type="entry name" value="LysE"/>
    <property type="match status" value="1"/>
</dbReference>
<dbReference type="OrthoDB" id="9812084at2"/>
<dbReference type="EMBL" id="QRDW01000009">
    <property type="protein sequence ID" value="RED47691.1"/>
    <property type="molecule type" value="Genomic_DNA"/>
</dbReference>
<comment type="caution">
    <text evidence="7">The sequence shown here is derived from an EMBL/GenBank/DDBJ whole genome shotgun (WGS) entry which is preliminary data.</text>
</comment>
<accession>A0A3D9HEM2</accession>
<reference evidence="7 8" key="1">
    <citation type="submission" date="2018-07" db="EMBL/GenBank/DDBJ databases">
        <title>Genomic Encyclopedia of Type Strains, Phase III (KMG-III): the genomes of soil and plant-associated and newly described type strains.</title>
        <authorList>
            <person name="Whitman W."/>
        </authorList>
    </citation>
    <scope>NUCLEOTIDE SEQUENCE [LARGE SCALE GENOMIC DNA]</scope>
    <source>
        <strain evidence="7 8">CECT 8488</strain>
    </source>
</reference>
<evidence type="ECO:0000256" key="2">
    <source>
        <dbReference type="ARBA" id="ARBA00022475"/>
    </source>
</evidence>